<dbReference type="Proteomes" id="UP000676079">
    <property type="component" value="Chromosome"/>
</dbReference>
<feature type="domain" description="Activator of Hsp90 ATPase homologue 1/2-like C-terminal" evidence="2">
    <location>
        <begin position="14"/>
        <end position="128"/>
    </location>
</feature>
<dbReference type="InterPro" id="IPR023393">
    <property type="entry name" value="START-like_dom_sf"/>
</dbReference>
<sequence>MTDTDRIERSIDIDAPTERVWDLVTRPGWFINDGAVIDHRIDRDGDTDIVRDPVHGDFRFRTEKLDPHGYAAFRWLDADSDASTLVEFHLEERPGGVRLTVVESGFDTLGGTEADRRRRLEENTEGWRIELAAAREHVDPLTVHRAVHIDAPPERVWEAVTTPAHFAAWYAFGGAGFRPEAGAPMTLHWDEHGTYRGRVVAAEAPSRFAYRIAAEPDTEPREEGSTLVELAVRPSGKGTLLTVAQTGFDALAPRFGAAADNAAAEADGWAGGFAALTAHLAGEPK</sequence>
<dbReference type="InterPro" id="IPR013538">
    <property type="entry name" value="ASHA1/2-like_C"/>
</dbReference>
<dbReference type="EMBL" id="CP074133">
    <property type="protein sequence ID" value="QUX21938.1"/>
    <property type="molecule type" value="Genomic_DNA"/>
</dbReference>
<organism evidence="3 4">
    <name type="scientific">Nocardiopsis changdeensis</name>
    <dbReference type="NCBI Taxonomy" id="2831969"/>
    <lineage>
        <taxon>Bacteria</taxon>
        <taxon>Bacillati</taxon>
        <taxon>Actinomycetota</taxon>
        <taxon>Actinomycetes</taxon>
        <taxon>Streptosporangiales</taxon>
        <taxon>Nocardiopsidaceae</taxon>
        <taxon>Nocardiopsis</taxon>
    </lineage>
</organism>
<dbReference type="Pfam" id="PF08327">
    <property type="entry name" value="AHSA1"/>
    <property type="match status" value="2"/>
</dbReference>
<evidence type="ECO:0000313" key="4">
    <source>
        <dbReference type="Proteomes" id="UP000676079"/>
    </source>
</evidence>
<dbReference type="RefSeq" id="WP_220563160.1">
    <property type="nucleotide sequence ID" value="NZ_CP074133.1"/>
</dbReference>
<comment type="similarity">
    <text evidence="1">Belongs to the AHA1 family.</text>
</comment>
<gene>
    <name evidence="3" type="ORF">KGD84_26815</name>
</gene>
<evidence type="ECO:0000259" key="2">
    <source>
        <dbReference type="Pfam" id="PF08327"/>
    </source>
</evidence>
<dbReference type="SUPFAM" id="SSF55961">
    <property type="entry name" value="Bet v1-like"/>
    <property type="match status" value="2"/>
</dbReference>
<reference evidence="3 4" key="1">
    <citation type="submission" date="2021-05" db="EMBL/GenBank/DDBJ databases">
        <title>Direct Submission.</title>
        <authorList>
            <person name="Li K."/>
            <person name="Gao J."/>
        </authorList>
    </citation>
    <scope>NUCLEOTIDE SEQUENCE [LARGE SCALE GENOMIC DNA]</scope>
    <source>
        <strain evidence="3 4">Mg02</strain>
    </source>
</reference>
<evidence type="ECO:0000313" key="3">
    <source>
        <dbReference type="EMBL" id="QUX21938.1"/>
    </source>
</evidence>
<evidence type="ECO:0000256" key="1">
    <source>
        <dbReference type="ARBA" id="ARBA00006817"/>
    </source>
</evidence>
<proteinExistence type="inferred from homology"/>
<protein>
    <submittedName>
        <fullName evidence="3">SRPBCC domain-containing protein</fullName>
    </submittedName>
</protein>
<dbReference type="Gene3D" id="3.30.530.20">
    <property type="match status" value="2"/>
</dbReference>
<feature type="domain" description="Activator of Hsp90 ATPase homologue 1/2-like C-terminal" evidence="2">
    <location>
        <begin position="150"/>
        <end position="251"/>
    </location>
</feature>
<name>A0ABX8BNF4_9ACTN</name>
<accession>A0ABX8BNF4</accession>
<keyword evidence="4" id="KW-1185">Reference proteome</keyword>